<evidence type="ECO:0000256" key="3">
    <source>
        <dbReference type="RuleBase" id="RU000363"/>
    </source>
</evidence>
<reference evidence="4" key="1">
    <citation type="submission" date="2015-05" db="EMBL/GenBank/DDBJ databases">
        <title>Permanent draft genome of Rhodopirellula islandicus K833.</title>
        <authorList>
            <person name="Kizina J."/>
            <person name="Richter M."/>
            <person name="Glockner F.O."/>
            <person name="Harder J."/>
        </authorList>
    </citation>
    <scope>NUCLEOTIDE SEQUENCE [LARGE SCALE GENOMIC DNA]</scope>
    <source>
        <strain evidence="4">K833</strain>
    </source>
</reference>
<dbReference type="GO" id="GO:0016020">
    <property type="term" value="C:membrane"/>
    <property type="evidence" value="ECO:0007669"/>
    <property type="project" value="TreeGrafter"/>
</dbReference>
<dbReference type="SUPFAM" id="SSF51735">
    <property type="entry name" value="NAD(P)-binding Rossmann-fold domains"/>
    <property type="match status" value="1"/>
</dbReference>
<dbReference type="Pfam" id="PF00106">
    <property type="entry name" value="adh_short"/>
    <property type="match status" value="1"/>
</dbReference>
<dbReference type="PRINTS" id="PR00080">
    <property type="entry name" value="SDRFAMILY"/>
</dbReference>
<dbReference type="STRING" id="595434.RISK_000440"/>
<proteinExistence type="inferred from homology"/>
<dbReference type="EMBL" id="LECT01000006">
    <property type="protein sequence ID" value="KLU07362.1"/>
    <property type="molecule type" value="Genomic_DNA"/>
</dbReference>
<evidence type="ECO:0000256" key="1">
    <source>
        <dbReference type="ARBA" id="ARBA00006484"/>
    </source>
</evidence>
<keyword evidence="5" id="KW-1185">Reference proteome</keyword>
<sequence length="344" mass="37147">MPRLQLPEGSFHCPSYSLHFLCHLERQPQTPEQPGLPNDRILGMACASVFVPSAHLGWAPTPTASVSATDGCRVYLSRFLHGHRSMTQHNTALITGASSGIGRELAIQFAMGGDDVVLVARSEDKLRELATEIESQSGRHATVIPCDLSRPEAVDQLCHELTQRSIPIDTLVNNAGFGALGKFSELSADRQTDMVMVNVVALTRLTRQLLPNMLQKNRGGILNVGSIAAYQAGPNMAVYYATKAYVLSFTEGLREELSGTSLHVTCLEPGPTESGFGADSGMGNLDMFSSTTMTADAVARAGYEGYMKNEDVVIPGWKNRLMVTSAGFLPRFATRKLVGKMQSA</sequence>
<dbReference type="GO" id="GO:0016491">
    <property type="term" value="F:oxidoreductase activity"/>
    <property type="evidence" value="ECO:0007669"/>
    <property type="project" value="UniProtKB-KW"/>
</dbReference>
<gene>
    <name evidence="4" type="ORF">RISK_000440</name>
</gene>
<dbReference type="AlphaFoldDB" id="A0A0J1BLG7"/>
<dbReference type="PANTHER" id="PTHR44196">
    <property type="entry name" value="DEHYDROGENASE/REDUCTASE SDR FAMILY MEMBER 7B"/>
    <property type="match status" value="1"/>
</dbReference>
<accession>A0A0J1BLG7</accession>
<name>A0A0J1BLG7_RHOIS</name>
<dbReference type="PATRIC" id="fig|595434.4.peg.424"/>
<dbReference type="InterPro" id="IPR036291">
    <property type="entry name" value="NAD(P)-bd_dom_sf"/>
</dbReference>
<dbReference type="CDD" id="cd05233">
    <property type="entry name" value="SDR_c"/>
    <property type="match status" value="1"/>
</dbReference>
<comment type="similarity">
    <text evidence="1 3">Belongs to the short-chain dehydrogenases/reductases (SDR) family.</text>
</comment>
<dbReference type="PRINTS" id="PR00081">
    <property type="entry name" value="GDHRDH"/>
</dbReference>
<dbReference type="Proteomes" id="UP000036367">
    <property type="component" value="Unassembled WGS sequence"/>
</dbReference>
<dbReference type="InterPro" id="IPR002347">
    <property type="entry name" value="SDR_fam"/>
</dbReference>
<dbReference type="PANTHER" id="PTHR44196:SF2">
    <property type="entry name" value="SHORT-CHAIN DEHYDROGENASE-RELATED"/>
    <property type="match status" value="1"/>
</dbReference>
<protein>
    <submittedName>
        <fullName evidence="4">Short-chain dehydrogenase</fullName>
    </submittedName>
</protein>
<comment type="caution">
    <text evidence="4">The sequence shown here is derived from an EMBL/GenBank/DDBJ whole genome shotgun (WGS) entry which is preliminary data.</text>
</comment>
<organism evidence="4 5">
    <name type="scientific">Rhodopirellula islandica</name>
    <dbReference type="NCBI Taxonomy" id="595434"/>
    <lineage>
        <taxon>Bacteria</taxon>
        <taxon>Pseudomonadati</taxon>
        <taxon>Planctomycetota</taxon>
        <taxon>Planctomycetia</taxon>
        <taxon>Pirellulales</taxon>
        <taxon>Pirellulaceae</taxon>
        <taxon>Rhodopirellula</taxon>
    </lineage>
</organism>
<evidence type="ECO:0000256" key="2">
    <source>
        <dbReference type="ARBA" id="ARBA00023002"/>
    </source>
</evidence>
<keyword evidence="2" id="KW-0560">Oxidoreductase</keyword>
<evidence type="ECO:0000313" key="5">
    <source>
        <dbReference type="Proteomes" id="UP000036367"/>
    </source>
</evidence>
<evidence type="ECO:0000313" key="4">
    <source>
        <dbReference type="EMBL" id="KLU07362.1"/>
    </source>
</evidence>
<dbReference type="Gene3D" id="3.40.50.720">
    <property type="entry name" value="NAD(P)-binding Rossmann-like Domain"/>
    <property type="match status" value="1"/>
</dbReference>